<evidence type="ECO:0000313" key="8">
    <source>
        <dbReference type="Proteomes" id="UP001497497"/>
    </source>
</evidence>
<keyword evidence="5" id="KW-0675">Receptor</keyword>
<dbReference type="InterPro" id="IPR028082">
    <property type="entry name" value="Peripla_BP_I"/>
</dbReference>
<dbReference type="PANTHER" id="PTHR24060">
    <property type="entry name" value="METABOTROPIC GLUTAMATE RECEPTOR"/>
    <property type="match status" value="1"/>
</dbReference>
<dbReference type="InterPro" id="IPR050726">
    <property type="entry name" value="mGluR"/>
</dbReference>
<evidence type="ECO:0000256" key="2">
    <source>
        <dbReference type="ARBA" id="ARBA00022692"/>
    </source>
</evidence>
<keyword evidence="4" id="KW-0472">Membrane</keyword>
<protein>
    <submittedName>
        <fullName evidence="7">Uncharacterized protein</fullName>
    </submittedName>
</protein>
<evidence type="ECO:0000256" key="5">
    <source>
        <dbReference type="ARBA" id="ARBA00023170"/>
    </source>
</evidence>
<keyword evidence="2" id="KW-0812">Transmembrane</keyword>
<evidence type="ECO:0000256" key="1">
    <source>
        <dbReference type="ARBA" id="ARBA00004141"/>
    </source>
</evidence>
<reference evidence="7 8" key="1">
    <citation type="submission" date="2024-04" db="EMBL/GenBank/DDBJ databases">
        <authorList>
            <consortium name="Genoscope - CEA"/>
            <person name="William W."/>
        </authorList>
    </citation>
    <scope>NUCLEOTIDE SEQUENCE [LARGE SCALE GENOMIC DNA]</scope>
</reference>
<dbReference type="GO" id="GO:0004930">
    <property type="term" value="F:G protein-coupled receptor activity"/>
    <property type="evidence" value="ECO:0007669"/>
    <property type="project" value="InterPro"/>
</dbReference>
<sequence>MVEGHITIGALHMVHERSVEWLCGKIMDQGGIQALEAMLYTLDHVNGKYGHMLIPGVRIGVLAKDDCDTDIYGLEQALEFIRGE</sequence>
<comment type="subcellular location">
    <subcellularLocation>
        <location evidence="1">Membrane</location>
        <topology evidence="1">Multi-pass membrane protein</topology>
    </subcellularLocation>
</comment>
<dbReference type="GO" id="GO:0016020">
    <property type="term" value="C:membrane"/>
    <property type="evidence" value="ECO:0007669"/>
    <property type="project" value="UniProtKB-SubCell"/>
</dbReference>
<keyword evidence="6" id="KW-0325">Glycoprotein</keyword>
<gene>
    <name evidence="7" type="ORF">GSLYS_00009474001</name>
</gene>
<proteinExistence type="predicted"/>
<accession>A0AAV2HRP2</accession>
<keyword evidence="8" id="KW-1185">Reference proteome</keyword>
<evidence type="ECO:0000256" key="3">
    <source>
        <dbReference type="ARBA" id="ARBA00022989"/>
    </source>
</evidence>
<dbReference type="EMBL" id="CAXITT010000204">
    <property type="protein sequence ID" value="CAL1535514.1"/>
    <property type="molecule type" value="Genomic_DNA"/>
</dbReference>
<dbReference type="AlphaFoldDB" id="A0AAV2HRP2"/>
<comment type="caution">
    <text evidence="7">The sequence shown here is derived from an EMBL/GenBank/DDBJ whole genome shotgun (WGS) entry which is preliminary data.</text>
</comment>
<dbReference type="Gene3D" id="3.40.50.2300">
    <property type="match status" value="1"/>
</dbReference>
<dbReference type="Proteomes" id="UP001497497">
    <property type="component" value="Unassembled WGS sequence"/>
</dbReference>
<evidence type="ECO:0000256" key="4">
    <source>
        <dbReference type="ARBA" id="ARBA00023136"/>
    </source>
</evidence>
<keyword evidence="3" id="KW-1133">Transmembrane helix</keyword>
<dbReference type="PRINTS" id="PR00248">
    <property type="entry name" value="GPCRMGR"/>
</dbReference>
<evidence type="ECO:0000256" key="6">
    <source>
        <dbReference type="ARBA" id="ARBA00023180"/>
    </source>
</evidence>
<evidence type="ECO:0000313" key="7">
    <source>
        <dbReference type="EMBL" id="CAL1535514.1"/>
    </source>
</evidence>
<organism evidence="7 8">
    <name type="scientific">Lymnaea stagnalis</name>
    <name type="common">Great pond snail</name>
    <name type="synonym">Helix stagnalis</name>
    <dbReference type="NCBI Taxonomy" id="6523"/>
    <lineage>
        <taxon>Eukaryota</taxon>
        <taxon>Metazoa</taxon>
        <taxon>Spiralia</taxon>
        <taxon>Lophotrochozoa</taxon>
        <taxon>Mollusca</taxon>
        <taxon>Gastropoda</taxon>
        <taxon>Heterobranchia</taxon>
        <taxon>Euthyneura</taxon>
        <taxon>Panpulmonata</taxon>
        <taxon>Hygrophila</taxon>
        <taxon>Lymnaeoidea</taxon>
        <taxon>Lymnaeidae</taxon>
        <taxon>Lymnaea</taxon>
    </lineage>
</organism>
<dbReference type="SUPFAM" id="SSF53822">
    <property type="entry name" value="Periplasmic binding protein-like I"/>
    <property type="match status" value="1"/>
</dbReference>
<dbReference type="InterPro" id="IPR000337">
    <property type="entry name" value="GPCR_3"/>
</dbReference>
<feature type="non-terminal residue" evidence="7">
    <location>
        <position position="84"/>
    </location>
</feature>
<name>A0AAV2HRP2_LYMST</name>